<dbReference type="Gene3D" id="3.30.565.10">
    <property type="entry name" value="Histidine kinase-like ATPase, C-terminal domain"/>
    <property type="match status" value="1"/>
</dbReference>
<reference evidence="10 11" key="1">
    <citation type="submission" date="2018-08" db="EMBL/GenBank/DDBJ databases">
        <title>Bacillus jemisoniae sp. nov., Bacillus chryseoplanitiae sp. nov., Bacillus resnikiae sp. nov., and Bacillus frankliniae sp. nov., isolated from Viking spacecraft and associated surfaces.</title>
        <authorList>
            <person name="Seuylemezian A."/>
            <person name="Vaishampayan P."/>
        </authorList>
    </citation>
    <scope>NUCLEOTIDE SEQUENCE [LARGE SCALE GENOMIC DNA]</scope>
    <source>
        <strain evidence="10 11">JJ-247</strain>
    </source>
</reference>
<evidence type="ECO:0000256" key="1">
    <source>
        <dbReference type="ARBA" id="ARBA00000085"/>
    </source>
</evidence>
<dbReference type="GO" id="GO:0046983">
    <property type="term" value="F:protein dimerization activity"/>
    <property type="evidence" value="ECO:0007669"/>
    <property type="project" value="InterPro"/>
</dbReference>
<dbReference type="InterPro" id="IPR011712">
    <property type="entry name" value="Sig_transdc_His_kin_sub3_dim/P"/>
</dbReference>
<keyword evidence="11" id="KW-1185">Reference proteome</keyword>
<dbReference type="GO" id="GO:0000155">
    <property type="term" value="F:phosphorelay sensor kinase activity"/>
    <property type="evidence" value="ECO:0007669"/>
    <property type="project" value="InterPro"/>
</dbReference>
<dbReference type="InterPro" id="IPR036890">
    <property type="entry name" value="HATPase_C_sf"/>
</dbReference>
<dbReference type="Pfam" id="PF02518">
    <property type="entry name" value="HATPase_c"/>
    <property type="match status" value="1"/>
</dbReference>
<evidence type="ECO:0000256" key="6">
    <source>
        <dbReference type="ARBA" id="ARBA00022777"/>
    </source>
</evidence>
<dbReference type="Pfam" id="PF07730">
    <property type="entry name" value="HisKA_3"/>
    <property type="match status" value="1"/>
</dbReference>
<accession>A0A398BFQ2</accession>
<evidence type="ECO:0000313" key="10">
    <source>
        <dbReference type="EMBL" id="RID88081.1"/>
    </source>
</evidence>
<proteinExistence type="predicted"/>
<dbReference type="InterPro" id="IPR013767">
    <property type="entry name" value="PAS_fold"/>
</dbReference>
<evidence type="ECO:0000256" key="7">
    <source>
        <dbReference type="ARBA" id="ARBA00022840"/>
    </source>
</evidence>
<dbReference type="InterPro" id="IPR003594">
    <property type="entry name" value="HATPase_dom"/>
</dbReference>
<dbReference type="CDD" id="cd16917">
    <property type="entry name" value="HATPase_UhpB-NarQ-NarX-like"/>
    <property type="match status" value="1"/>
</dbReference>
<dbReference type="PROSITE" id="PS50112">
    <property type="entry name" value="PAS"/>
    <property type="match status" value="1"/>
</dbReference>
<evidence type="ECO:0000256" key="8">
    <source>
        <dbReference type="ARBA" id="ARBA00023012"/>
    </source>
</evidence>
<keyword evidence="5" id="KW-0547">Nucleotide-binding</keyword>
<dbReference type="InterPro" id="IPR035965">
    <property type="entry name" value="PAS-like_dom_sf"/>
</dbReference>
<dbReference type="GO" id="GO:0005524">
    <property type="term" value="F:ATP binding"/>
    <property type="evidence" value="ECO:0007669"/>
    <property type="project" value="UniProtKB-KW"/>
</dbReference>
<gene>
    <name evidence="10" type="ORF">D1970_04405</name>
</gene>
<keyword evidence="4" id="KW-0808">Transferase</keyword>
<organism evidence="10 11">
    <name type="scientific">Mesobacillus zeae</name>
    <dbReference type="NCBI Taxonomy" id="1917180"/>
    <lineage>
        <taxon>Bacteria</taxon>
        <taxon>Bacillati</taxon>
        <taxon>Bacillota</taxon>
        <taxon>Bacilli</taxon>
        <taxon>Bacillales</taxon>
        <taxon>Bacillaceae</taxon>
        <taxon>Mesobacillus</taxon>
    </lineage>
</organism>
<evidence type="ECO:0000256" key="3">
    <source>
        <dbReference type="ARBA" id="ARBA00022553"/>
    </source>
</evidence>
<dbReference type="AlphaFoldDB" id="A0A398BFQ2"/>
<keyword evidence="8" id="KW-0902">Two-component regulatory system</keyword>
<dbReference type="PANTHER" id="PTHR24421:SF10">
    <property type="entry name" value="NITRATE_NITRITE SENSOR PROTEIN NARQ"/>
    <property type="match status" value="1"/>
</dbReference>
<feature type="domain" description="PAS" evidence="9">
    <location>
        <begin position="8"/>
        <end position="45"/>
    </location>
</feature>
<dbReference type="SUPFAM" id="SSF55785">
    <property type="entry name" value="PYP-like sensor domain (PAS domain)"/>
    <property type="match status" value="1"/>
</dbReference>
<dbReference type="OrthoDB" id="9760839at2"/>
<dbReference type="RefSeq" id="WP_119111650.1">
    <property type="nucleotide sequence ID" value="NZ_CBCSEO010000001.1"/>
</dbReference>
<keyword evidence="7" id="KW-0067">ATP-binding</keyword>
<dbReference type="GO" id="GO:0016020">
    <property type="term" value="C:membrane"/>
    <property type="evidence" value="ECO:0007669"/>
    <property type="project" value="InterPro"/>
</dbReference>
<evidence type="ECO:0000256" key="2">
    <source>
        <dbReference type="ARBA" id="ARBA00012438"/>
    </source>
</evidence>
<evidence type="ECO:0000256" key="5">
    <source>
        <dbReference type="ARBA" id="ARBA00022741"/>
    </source>
</evidence>
<dbReference type="InterPro" id="IPR000014">
    <property type="entry name" value="PAS"/>
</dbReference>
<name>A0A398BFQ2_9BACI</name>
<dbReference type="PANTHER" id="PTHR24421">
    <property type="entry name" value="NITRATE/NITRITE SENSOR PROTEIN NARX-RELATED"/>
    <property type="match status" value="1"/>
</dbReference>
<dbReference type="Gene3D" id="1.20.5.1930">
    <property type="match status" value="1"/>
</dbReference>
<comment type="caution">
    <text evidence="10">The sequence shown here is derived from an EMBL/GenBank/DDBJ whole genome shotgun (WGS) entry which is preliminary data.</text>
</comment>
<sequence length="338" mass="39289">MEFPVMLFEEIISRLPEGIIIMDKARTILFMNESAQNMTGWKKGERVPYCAYCQQRMTSTDEDFCIMTADDPIPFFYSNLAVSSGEEKFEMSLKKIMHEKEKFFFLRLSRPVKNENSEKAKFHELLVQETMLAQEAERKRIARELHDHIGQSVYSIFLGLEGIRNHLDHERYENHLDNMVNVMDRTLSDIKRMTKSLRPDTLNHLGIKDALREAVVDWMELYRIEIELELDIEGEEHFDREKIFQFFRILQEGVRNAVMHGEASQISIELKSFGSQVFFYIYDNGKGFDTLIGKSGGLGLRHMYERSRILGGDIRWSSKEGGPTKVDGYVSIEKVDGG</sequence>
<dbReference type="Gene3D" id="3.30.450.20">
    <property type="entry name" value="PAS domain"/>
    <property type="match status" value="1"/>
</dbReference>
<dbReference type="EMBL" id="QWVT01000008">
    <property type="protein sequence ID" value="RID88081.1"/>
    <property type="molecule type" value="Genomic_DNA"/>
</dbReference>
<dbReference type="EC" id="2.7.13.3" evidence="2"/>
<dbReference type="SUPFAM" id="SSF55874">
    <property type="entry name" value="ATPase domain of HSP90 chaperone/DNA topoisomerase II/histidine kinase"/>
    <property type="match status" value="1"/>
</dbReference>
<evidence type="ECO:0000259" key="9">
    <source>
        <dbReference type="PROSITE" id="PS50112"/>
    </source>
</evidence>
<keyword evidence="3" id="KW-0597">Phosphoprotein</keyword>
<dbReference type="InterPro" id="IPR050482">
    <property type="entry name" value="Sensor_HK_TwoCompSys"/>
</dbReference>
<comment type="catalytic activity">
    <reaction evidence="1">
        <text>ATP + protein L-histidine = ADP + protein N-phospho-L-histidine.</text>
        <dbReference type="EC" id="2.7.13.3"/>
    </reaction>
</comment>
<dbReference type="Proteomes" id="UP000265816">
    <property type="component" value="Unassembled WGS sequence"/>
</dbReference>
<evidence type="ECO:0000256" key="4">
    <source>
        <dbReference type="ARBA" id="ARBA00022679"/>
    </source>
</evidence>
<keyword evidence="6" id="KW-0418">Kinase</keyword>
<protein>
    <recommendedName>
        <fullName evidence="2">histidine kinase</fullName>
        <ecNumber evidence="2">2.7.13.3</ecNumber>
    </recommendedName>
</protein>
<evidence type="ECO:0000313" key="11">
    <source>
        <dbReference type="Proteomes" id="UP000265816"/>
    </source>
</evidence>
<dbReference type="Pfam" id="PF00989">
    <property type="entry name" value="PAS"/>
    <property type="match status" value="1"/>
</dbReference>
<dbReference type="GO" id="GO:0006355">
    <property type="term" value="P:regulation of DNA-templated transcription"/>
    <property type="evidence" value="ECO:0007669"/>
    <property type="project" value="InterPro"/>
</dbReference>